<feature type="domain" description="Lipocalin-like" evidence="2">
    <location>
        <begin position="35"/>
        <end position="150"/>
    </location>
</feature>
<dbReference type="RefSeq" id="WP_013570581.1">
    <property type="nucleotide sequence ID" value="NC_014963.1"/>
</dbReference>
<feature type="signal peptide" evidence="1">
    <location>
        <begin position="1"/>
        <end position="18"/>
    </location>
</feature>
<dbReference type="Proteomes" id="UP000006844">
    <property type="component" value="Chromosome"/>
</dbReference>
<keyword evidence="4" id="KW-1185">Reference proteome</keyword>
<protein>
    <recommendedName>
        <fullName evidence="2">Lipocalin-like domain-containing protein</fullName>
    </recommendedName>
</protein>
<dbReference type="AlphaFoldDB" id="E8V592"/>
<evidence type="ECO:0000313" key="4">
    <source>
        <dbReference type="Proteomes" id="UP000006844"/>
    </source>
</evidence>
<proteinExistence type="predicted"/>
<dbReference type="Pfam" id="PF13924">
    <property type="entry name" value="Lipocalin_5"/>
    <property type="match status" value="1"/>
</dbReference>
<dbReference type="OrthoDB" id="118834at2"/>
<dbReference type="InterPro" id="IPR024311">
    <property type="entry name" value="Lipocalin-like"/>
</dbReference>
<dbReference type="EMBL" id="CP002467">
    <property type="protein sequence ID" value="ADV84851.1"/>
    <property type="molecule type" value="Genomic_DNA"/>
</dbReference>
<keyword evidence="1" id="KW-0732">Signal</keyword>
<feature type="chain" id="PRO_5003228994" description="Lipocalin-like domain-containing protein" evidence="1">
    <location>
        <begin position="19"/>
        <end position="172"/>
    </location>
</feature>
<dbReference type="STRING" id="401053.AciPR4_4103"/>
<dbReference type="eggNOG" id="ENOG5032R0J">
    <property type="taxonomic scope" value="Bacteria"/>
</dbReference>
<organism evidence="3 4">
    <name type="scientific">Terriglobus saanensis (strain ATCC BAA-1853 / DSM 23119 / SP1PR4)</name>
    <dbReference type="NCBI Taxonomy" id="401053"/>
    <lineage>
        <taxon>Bacteria</taxon>
        <taxon>Pseudomonadati</taxon>
        <taxon>Acidobacteriota</taxon>
        <taxon>Terriglobia</taxon>
        <taxon>Terriglobales</taxon>
        <taxon>Acidobacteriaceae</taxon>
        <taxon>Terriglobus</taxon>
    </lineage>
</organism>
<gene>
    <name evidence="3" type="ordered locus">AciPR4_4103</name>
</gene>
<evidence type="ECO:0000259" key="2">
    <source>
        <dbReference type="Pfam" id="PF13924"/>
    </source>
</evidence>
<dbReference type="HOGENOM" id="CLU_109259_0_0_0"/>
<dbReference type="KEGG" id="tsa:AciPR4_4103"/>
<dbReference type="PROSITE" id="PS51257">
    <property type="entry name" value="PROKAR_LIPOPROTEIN"/>
    <property type="match status" value="1"/>
</dbReference>
<accession>E8V592</accession>
<reference evidence="3 4" key="1">
    <citation type="journal article" date="2012" name="Stand. Genomic Sci.">
        <title>Complete genome sequence of Terriglobus saanensis type strain SP1PR4(T), an Acidobacteria from tundra soil.</title>
        <authorList>
            <person name="Rawat S.R."/>
            <person name="Mannisto M.K."/>
            <person name="Starovoytov V."/>
            <person name="Goodwin L."/>
            <person name="Nolan M."/>
            <person name="Hauser L."/>
            <person name="Land M."/>
            <person name="Davenport K.W."/>
            <person name="Woyke T."/>
            <person name="Haggblom M.M."/>
        </authorList>
    </citation>
    <scope>NUCLEOTIDE SEQUENCE</scope>
    <source>
        <strain evidence="4">ATCC BAA-1853 / DSM 23119 / SP1PR4</strain>
    </source>
</reference>
<evidence type="ECO:0000313" key="3">
    <source>
        <dbReference type="EMBL" id="ADV84851.1"/>
    </source>
</evidence>
<sequence length="172" mass="18992">MKTLSVVRILVCSLIVLACGGSTTKAQETLASRLVGTWRLVFVDNVLPDASRVHLYGENPQGILTFDASGHYALQILRADRPKFAAKDKSKGTPQENEAAVQGSNSHFGMYSVNEAEHTVTFSIEHAFFPNWEGTKQTRSFVLMGDEFRYLVPTPTTGGNVTGEVEWKRVSR</sequence>
<evidence type="ECO:0000256" key="1">
    <source>
        <dbReference type="SAM" id="SignalP"/>
    </source>
</evidence>
<name>E8V592_TERSS</name>